<feature type="compositionally biased region" description="Pro residues" evidence="6">
    <location>
        <begin position="14"/>
        <end position="26"/>
    </location>
</feature>
<feature type="transmembrane region" description="Helical" evidence="7">
    <location>
        <begin position="222"/>
        <end position="241"/>
    </location>
</feature>
<dbReference type="EMBL" id="CP042430">
    <property type="protein sequence ID" value="QEC48528.1"/>
    <property type="molecule type" value="Genomic_DNA"/>
</dbReference>
<evidence type="ECO:0000259" key="8">
    <source>
        <dbReference type="Pfam" id="PF04024"/>
    </source>
</evidence>
<keyword evidence="2" id="KW-1003">Cell membrane</keyword>
<dbReference type="KEGG" id="bsol:FSW04_13770"/>
<feature type="transmembrane region" description="Helical" evidence="7">
    <location>
        <begin position="248"/>
        <end position="268"/>
    </location>
</feature>
<feature type="transmembrane region" description="Helical" evidence="7">
    <location>
        <begin position="85"/>
        <end position="108"/>
    </location>
</feature>
<feature type="transmembrane region" description="Helical" evidence="7">
    <location>
        <begin position="192"/>
        <end position="216"/>
    </location>
</feature>
<dbReference type="OrthoDB" id="7359894at2"/>
<keyword evidence="10" id="KW-1185">Reference proteome</keyword>
<evidence type="ECO:0000313" key="9">
    <source>
        <dbReference type="EMBL" id="QEC48528.1"/>
    </source>
</evidence>
<dbReference type="GO" id="GO:0005886">
    <property type="term" value="C:plasma membrane"/>
    <property type="evidence" value="ECO:0007669"/>
    <property type="project" value="UniProtKB-SubCell"/>
</dbReference>
<dbReference type="PANTHER" id="PTHR33885">
    <property type="entry name" value="PHAGE SHOCK PROTEIN C"/>
    <property type="match status" value="1"/>
</dbReference>
<evidence type="ECO:0000256" key="2">
    <source>
        <dbReference type="ARBA" id="ARBA00022475"/>
    </source>
</evidence>
<proteinExistence type="predicted"/>
<comment type="subcellular location">
    <subcellularLocation>
        <location evidence="1">Cell membrane</location>
        <topology evidence="1">Single-pass membrane protein</topology>
    </subcellularLocation>
</comment>
<feature type="transmembrane region" description="Helical" evidence="7">
    <location>
        <begin position="129"/>
        <end position="150"/>
    </location>
</feature>
<dbReference type="PANTHER" id="PTHR33885:SF3">
    <property type="entry name" value="PHAGE SHOCK PROTEIN C"/>
    <property type="match status" value="1"/>
</dbReference>
<evidence type="ECO:0000256" key="4">
    <source>
        <dbReference type="ARBA" id="ARBA00022989"/>
    </source>
</evidence>
<keyword evidence="5 7" id="KW-0472">Membrane</keyword>
<organism evidence="9 10">
    <name type="scientific">Baekduia soli</name>
    <dbReference type="NCBI Taxonomy" id="496014"/>
    <lineage>
        <taxon>Bacteria</taxon>
        <taxon>Bacillati</taxon>
        <taxon>Actinomycetota</taxon>
        <taxon>Thermoleophilia</taxon>
        <taxon>Solirubrobacterales</taxon>
        <taxon>Baekduiaceae</taxon>
        <taxon>Baekduia</taxon>
    </lineage>
</organism>
<name>A0A5B8U6R0_9ACTN</name>
<dbReference type="InterPro" id="IPR052027">
    <property type="entry name" value="PspC"/>
</dbReference>
<feature type="transmembrane region" description="Helical" evidence="7">
    <location>
        <begin position="156"/>
        <end position="180"/>
    </location>
</feature>
<dbReference type="AlphaFoldDB" id="A0A5B8U6R0"/>
<accession>A0A5B8U6R0</accession>
<keyword evidence="4 7" id="KW-1133">Transmembrane helix</keyword>
<dbReference type="Proteomes" id="UP000321805">
    <property type="component" value="Chromosome"/>
</dbReference>
<evidence type="ECO:0000256" key="5">
    <source>
        <dbReference type="ARBA" id="ARBA00023136"/>
    </source>
</evidence>
<reference evidence="9 10" key="1">
    <citation type="journal article" date="2018" name="J. Microbiol.">
        <title>Baekduia soli gen. nov., sp. nov., a novel bacterium isolated from the soil of Baekdu Mountain and proposal of a novel family name, Baekduiaceae fam. nov.</title>
        <authorList>
            <person name="An D.S."/>
            <person name="Siddiqi M.Z."/>
            <person name="Kim K.H."/>
            <person name="Yu H.S."/>
            <person name="Im W.T."/>
        </authorList>
    </citation>
    <scope>NUCLEOTIDE SEQUENCE [LARGE SCALE GENOMIC DNA]</scope>
    <source>
        <strain evidence="9 10">BR7-21</strain>
    </source>
</reference>
<evidence type="ECO:0000256" key="7">
    <source>
        <dbReference type="SAM" id="Phobius"/>
    </source>
</evidence>
<gene>
    <name evidence="9" type="ORF">FSW04_13770</name>
</gene>
<evidence type="ECO:0000313" key="10">
    <source>
        <dbReference type="Proteomes" id="UP000321805"/>
    </source>
</evidence>
<feature type="compositionally biased region" description="Basic and acidic residues" evidence="6">
    <location>
        <begin position="1"/>
        <end position="10"/>
    </location>
</feature>
<dbReference type="InterPro" id="IPR007168">
    <property type="entry name" value="Phageshock_PspC_N"/>
</dbReference>
<sequence length="420" mass="42512">MVRGSARRDLGPMPDAPPSSPDPSSPDPAEASTTPAPADEAPTMAGPEPAAGGQDGRRRLLRSREDRVIGGVCGGLARSFGIDPLIVRIAAVALIFVGGAAVVAYLAAMLLVPDDDGTGRPVRARPSRLATVLGAGAVVLAGVLLLDGSWGLHAGWAFGAGVPLAIVAILVAIAGQRLLHNRGEQQPTLSRIVGAALVLCGTALALLILAVGAAWATAAGGGTVVAIVVIALGVAMVALSFRTPRARWLILPALVLAVPAGVVSAAGIDTKGGIGQRTSTPSSPAELQAGGYELGTGEIVVDLRRMTWPADRPVPLKLDLGIGHALVLVPADTCVQSRAHVGAGYIDILGSETGGADVDDRRGTVRRASGPRLVLDAHAGLGAVEVRHSRRDDRFGPRDHAARGSITADLAARGCAGEPA</sequence>
<evidence type="ECO:0000256" key="6">
    <source>
        <dbReference type="SAM" id="MobiDB-lite"/>
    </source>
</evidence>
<feature type="domain" description="Phage shock protein PspC N-terminal" evidence="8">
    <location>
        <begin position="58"/>
        <end position="114"/>
    </location>
</feature>
<keyword evidence="3 7" id="KW-0812">Transmembrane</keyword>
<evidence type="ECO:0000256" key="3">
    <source>
        <dbReference type="ARBA" id="ARBA00022692"/>
    </source>
</evidence>
<evidence type="ECO:0000256" key="1">
    <source>
        <dbReference type="ARBA" id="ARBA00004162"/>
    </source>
</evidence>
<feature type="region of interest" description="Disordered" evidence="6">
    <location>
        <begin position="1"/>
        <end position="57"/>
    </location>
</feature>
<feature type="compositionally biased region" description="Low complexity" evidence="6">
    <location>
        <begin position="27"/>
        <end position="45"/>
    </location>
</feature>
<dbReference type="Pfam" id="PF04024">
    <property type="entry name" value="PspC"/>
    <property type="match status" value="1"/>
</dbReference>
<protein>
    <submittedName>
        <fullName evidence="9">PspC domain-containing protein</fullName>
    </submittedName>
</protein>